<evidence type="ECO:0000313" key="2">
    <source>
        <dbReference type="Proteomes" id="UP001433508"/>
    </source>
</evidence>
<reference evidence="2" key="1">
    <citation type="journal article" date="2024" name="Front. Bioeng. Biotechnol.">
        <title>Genome-scale model development and genomic sequencing of the oleaginous clade Lipomyces.</title>
        <authorList>
            <person name="Czajka J.J."/>
            <person name="Han Y."/>
            <person name="Kim J."/>
            <person name="Mondo S.J."/>
            <person name="Hofstad B.A."/>
            <person name="Robles A."/>
            <person name="Haridas S."/>
            <person name="Riley R."/>
            <person name="LaButti K."/>
            <person name="Pangilinan J."/>
            <person name="Andreopoulos W."/>
            <person name="Lipzen A."/>
            <person name="Yan J."/>
            <person name="Wang M."/>
            <person name="Ng V."/>
            <person name="Grigoriev I.V."/>
            <person name="Spatafora J.W."/>
            <person name="Magnuson J.K."/>
            <person name="Baker S.E."/>
            <person name="Pomraning K.R."/>
        </authorList>
    </citation>
    <scope>NUCLEOTIDE SEQUENCE [LARGE SCALE GENOMIC DNA]</scope>
    <source>
        <strain evidence="2">CBS 7786</strain>
    </source>
</reference>
<accession>A0ACC3T1U9</accession>
<keyword evidence="2" id="KW-1185">Reference proteome</keyword>
<sequence length="480" mass="53644">MSKAVIVVDTTYYDCLGVSPDATALEIKKAYRKKAILLHPDKNPNDETAHVKFQEVGEAYQVLSDPQLRKQYDQFGKDKAMPDAGFDDPAEFFTSIFGGEAFYDLIGELSLIKELTKTIEITQLDEEDEFSVKSDATDAPPSEADHKSGSTGTTTAEKPKVYSTFDTTTPSGAATNQSSQPTSGTSTPKPVLALPYSEGHTTEKPGTHVSEKQAEKKKPEKKRSGLTAIQRAELEKLEAERKVARQERVQHLTKKLIERLSVYTETDQADDVKRSFYQKTEFERENLKMESFGIEILHAVGSIYYQKGNAYRKSSKYLGMNSFFNKVKEKGTIAKDTWNTISSALDAQSTIQDMTKAEEKAGDSWTDEVKAEYERRVLGKILNAAWSGSRYEIQGVLREVCDRALEDKTVPPRTRMLRAEALETIGKIFRAAERNADEDEEARAFEELMAEAAQKKNKKSKKRDKSPTSTPDGTKSGIFG</sequence>
<organism evidence="1 2">
    <name type="scientific">Lipomyces kononenkoae</name>
    <name type="common">Yeast</name>
    <dbReference type="NCBI Taxonomy" id="34357"/>
    <lineage>
        <taxon>Eukaryota</taxon>
        <taxon>Fungi</taxon>
        <taxon>Dikarya</taxon>
        <taxon>Ascomycota</taxon>
        <taxon>Saccharomycotina</taxon>
        <taxon>Lipomycetes</taxon>
        <taxon>Lipomycetales</taxon>
        <taxon>Lipomycetaceae</taxon>
        <taxon>Lipomyces</taxon>
    </lineage>
</organism>
<proteinExistence type="predicted"/>
<name>A0ACC3T1U9_LIPKO</name>
<dbReference type="EMBL" id="MU971366">
    <property type="protein sequence ID" value="KAK9237684.1"/>
    <property type="molecule type" value="Genomic_DNA"/>
</dbReference>
<gene>
    <name evidence="1" type="ORF">V1525DRAFT_403477</name>
</gene>
<protein>
    <submittedName>
        <fullName evidence="1">X-domain of DnaJ-containing-domain-containing protein</fullName>
    </submittedName>
</protein>
<evidence type="ECO:0000313" key="1">
    <source>
        <dbReference type="EMBL" id="KAK9237684.1"/>
    </source>
</evidence>
<comment type="caution">
    <text evidence="1">The sequence shown here is derived from an EMBL/GenBank/DDBJ whole genome shotgun (WGS) entry which is preliminary data.</text>
</comment>
<dbReference type="Proteomes" id="UP001433508">
    <property type="component" value="Unassembled WGS sequence"/>
</dbReference>